<sequence length="87" mass="10057">MRCALQSYNDRGNYIACFRYKMLNKHKFLNGVDGEAVEDWGFHKVFRHVSAAEVMEEVPIIEGEAPAVDEEEAGRFKVRCNLMTQLF</sequence>
<protein>
    <submittedName>
        <fullName evidence="2">Uncharacterized protein</fullName>
    </submittedName>
</protein>
<reference evidence="2" key="1">
    <citation type="submission" date="2022-11" db="UniProtKB">
        <authorList>
            <consortium name="WormBaseParasite"/>
        </authorList>
    </citation>
    <scope>IDENTIFICATION</scope>
</reference>
<dbReference type="WBParaSite" id="PSU_v2.g16943.t1">
    <property type="protein sequence ID" value="PSU_v2.g16943.t1"/>
    <property type="gene ID" value="PSU_v2.g16943"/>
</dbReference>
<evidence type="ECO:0000313" key="1">
    <source>
        <dbReference type="Proteomes" id="UP000887577"/>
    </source>
</evidence>
<name>A0A914YBY8_9BILA</name>
<proteinExistence type="predicted"/>
<dbReference type="Proteomes" id="UP000887577">
    <property type="component" value="Unplaced"/>
</dbReference>
<accession>A0A914YBY8</accession>
<dbReference type="AlphaFoldDB" id="A0A914YBY8"/>
<organism evidence="1 2">
    <name type="scientific">Panagrolaimus superbus</name>
    <dbReference type="NCBI Taxonomy" id="310955"/>
    <lineage>
        <taxon>Eukaryota</taxon>
        <taxon>Metazoa</taxon>
        <taxon>Ecdysozoa</taxon>
        <taxon>Nematoda</taxon>
        <taxon>Chromadorea</taxon>
        <taxon>Rhabditida</taxon>
        <taxon>Tylenchina</taxon>
        <taxon>Panagrolaimomorpha</taxon>
        <taxon>Panagrolaimoidea</taxon>
        <taxon>Panagrolaimidae</taxon>
        <taxon>Panagrolaimus</taxon>
    </lineage>
</organism>
<evidence type="ECO:0000313" key="2">
    <source>
        <dbReference type="WBParaSite" id="PSU_v2.g16943.t1"/>
    </source>
</evidence>
<keyword evidence="1" id="KW-1185">Reference proteome</keyword>